<name>X1EET3_9ZZZZ</name>
<protein>
    <recommendedName>
        <fullName evidence="7">Polyprenyl synthetase</fullName>
    </recommendedName>
</protein>
<reference evidence="6" key="1">
    <citation type="journal article" date="2014" name="Front. Microbiol.">
        <title>High frequency of phylogenetically diverse reductive dehalogenase-homologous genes in deep subseafloor sedimentary metagenomes.</title>
        <authorList>
            <person name="Kawai M."/>
            <person name="Futagami T."/>
            <person name="Toyoda A."/>
            <person name="Takaki Y."/>
            <person name="Nishi S."/>
            <person name="Hori S."/>
            <person name="Arai W."/>
            <person name="Tsubouchi T."/>
            <person name="Morono Y."/>
            <person name="Uchiyama I."/>
            <person name="Ito T."/>
            <person name="Fujiyama A."/>
            <person name="Inagaki F."/>
            <person name="Takami H."/>
        </authorList>
    </citation>
    <scope>NUCLEOTIDE SEQUENCE</scope>
    <source>
        <strain evidence="6">Expedition CK06-06</strain>
    </source>
</reference>
<evidence type="ECO:0008006" key="7">
    <source>
        <dbReference type="Google" id="ProtNLM"/>
    </source>
</evidence>
<evidence type="ECO:0000313" key="6">
    <source>
        <dbReference type="EMBL" id="GAH07183.1"/>
    </source>
</evidence>
<comment type="cofactor">
    <cofactor evidence="1">
        <name>Mg(2+)</name>
        <dbReference type="ChEBI" id="CHEBI:18420"/>
    </cofactor>
</comment>
<dbReference type="InterPro" id="IPR008949">
    <property type="entry name" value="Isoprenoid_synthase_dom_sf"/>
</dbReference>
<comment type="caution">
    <text evidence="6">The sequence shown here is derived from an EMBL/GenBank/DDBJ whole genome shotgun (WGS) entry which is preliminary data.</text>
</comment>
<dbReference type="PANTHER" id="PTHR12001:SF69">
    <property type="entry name" value="ALL TRANS-POLYPRENYL-DIPHOSPHATE SYNTHASE PDSS1"/>
    <property type="match status" value="1"/>
</dbReference>
<evidence type="ECO:0000256" key="5">
    <source>
        <dbReference type="ARBA" id="ARBA00022842"/>
    </source>
</evidence>
<feature type="non-terminal residue" evidence="6">
    <location>
        <position position="154"/>
    </location>
</feature>
<evidence type="ECO:0000256" key="3">
    <source>
        <dbReference type="ARBA" id="ARBA00022679"/>
    </source>
</evidence>
<accession>X1EET3</accession>
<dbReference type="GO" id="GO:0008299">
    <property type="term" value="P:isoprenoid biosynthetic process"/>
    <property type="evidence" value="ECO:0007669"/>
    <property type="project" value="InterPro"/>
</dbReference>
<dbReference type="SUPFAM" id="SSF48576">
    <property type="entry name" value="Terpenoid synthases"/>
    <property type="match status" value="1"/>
</dbReference>
<gene>
    <name evidence="6" type="ORF">S01H4_62584</name>
</gene>
<organism evidence="6">
    <name type="scientific">marine sediment metagenome</name>
    <dbReference type="NCBI Taxonomy" id="412755"/>
    <lineage>
        <taxon>unclassified sequences</taxon>
        <taxon>metagenomes</taxon>
        <taxon>ecological metagenomes</taxon>
    </lineage>
</organism>
<dbReference type="AlphaFoldDB" id="X1EET3"/>
<proteinExistence type="inferred from homology"/>
<dbReference type="GO" id="GO:0046872">
    <property type="term" value="F:metal ion binding"/>
    <property type="evidence" value="ECO:0007669"/>
    <property type="project" value="UniProtKB-KW"/>
</dbReference>
<comment type="similarity">
    <text evidence="2">Belongs to the FPP/GGPP synthase family.</text>
</comment>
<sequence length="154" mass="17452">QRREMRYFWLSFKAIFVKDIVTELRARQVKVATAVELIHIASLVHDDVIDKASVRHNRPTINAKWRDDVSVIFGDYVYSKALELISKCSNTALLSCMSEAMKTMCEGELIQVCQRGNVSLSKDSYLIMVKKKTASFFAACCHLGTIVSNRNSEV</sequence>
<keyword evidence="5" id="KW-0460">Magnesium</keyword>
<dbReference type="PANTHER" id="PTHR12001">
    <property type="entry name" value="GERANYLGERANYL PYROPHOSPHATE SYNTHASE"/>
    <property type="match status" value="1"/>
</dbReference>
<dbReference type="GO" id="GO:0004659">
    <property type="term" value="F:prenyltransferase activity"/>
    <property type="evidence" value="ECO:0007669"/>
    <property type="project" value="InterPro"/>
</dbReference>
<evidence type="ECO:0000256" key="4">
    <source>
        <dbReference type="ARBA" id="ARBA00022723"/>
    </source>
</evidence>
<dbReference type="InterPro" id="IPR000092">
    <property type="entry name" value="Polyprenyl_synt"/>
</dbReference>
<dbReference type="EMBL" id="BART01037391">
    <property type="protein sequence ID" value="GAH07183.1"/>
    <property type="molecule type" value="Genomic_DNA"/>
</dbReference>
<dbReference type="Pfam" id="PF00348">
    <property type="entry name" value="polyprenyl_synt"/>
    <property type="match status" value="1"/>
</dbReference>
<evidence type="ECO:0000256" key="1">
    <source>
        <dbReference type="ARBA" id="ARBA00001946"/>
    </source>
</evidence>
<feature type="non-terminal residue" evidence="6">
    <location>
        <position position="1"/>
    </location>
</feature>
<keyword evidence="4" id="KW-0479">Metal-binding</keyword>
<dbReference type="Gene3D" id="1.10.600.10">
    <property type="entry name" value="Farnesyl Diphosphate Synthase"/>
    <property type="match status" value="1"/>
</dbReference>
<evidence type="ECO:0000256" key="2">
    <source>
        <dbReference type="ARBA" id="ARBA00006706"/>
    </source>
</evidence>
<keyword evidence="3" id="KW-0808">Transferase</keyword>